<evidence type="ECO:0000256" key="5">
    <source>
        <dbReference type="HAMAP-Rule" id="MF_00291"/>
    </source>
</evidence>
<dbReference type="GO" id="GO:0006412">
    <property type="term" value="P:translation"/>
    <property type="evidence" value="ECO:0007669"/>
    <property type="project" value="UniProtKB-UniRule"/>
</dbReference>
<dbReference type="Gene3D" id="1.10.287.610">
    <property type="entry name" value="Helix hairpin bin"/>
    <property type="match status" value="1"/>
</dbReference>
<evidence type="ECO:0000256" key="4">
    <source>
        <dbReference type="ARBA" id="ARBA00035256"/>
    </source>
</evidence>
<dbReference type="NCBIfam" id="TIGR01011">
    <property type="entry name" value="rpsB_bact"/>
    <property type="match status" value="1"/>
</dbReference>
<dbReference type="PANTHER" id="PTHR12534">
    <property type="entry name" value="30S RIBOSOMAL PROTEIN S2 PROKARYOTIC AND ORGANELLAR"/>
    <property type="match status" value="1"/>
</dbReference>
<dbReference type="EMBL" id="LCMI01000006">
    <property type="protein sequence ID" value="KKU33093.1"/>
    <property type="molecule type" value="Genomic_DNA"/>
</dbReference>
<sequence length="347" mass="38674">MAKKADQIAEVKTPKIKKPKTQNIELTAKETVKKVVKKAVVKKELKAVKVKAEKKVVEKKTPVKKVAKKAPKVTEKAEKPETVVVDGVKNEAVENTIEIKAEKGKKETPNAATTVEELFEAGAHFGHVVKKWNPKMKKYLWGEKNGIHIFDLEKTVAGISEATKAVADLAAAGKRIVLVGTKRQVKLMVEEEGKRLGIPYINQRWMGGLITNWKQLKQTLDRLNSLKQKREAGQLKKYTKKEQLLFDKEIIKLERIVGGIASLKEAPEVVVVFDTHKEKLAVKEASNRGVTVVGLVDSNANPDKVDYLIPMNDDSAKALEIMVRVLGQAIENGLKKLKESKNQNENK</sequence>
<accession>A0A0G1RT40</accession>
<dbReference type="Pfam" id="PF00318">
    <property type="entry name" value="Ribosomal_S2"/>
    <property type="match status" value="1"/>
</dbReference>
<dbReference type="InterPro" id="IPR005706">
    <property type="entry name" value="Ribosomal_uS2_bac/mit/plastid"/>
</dbReference>
<dbReference type="GO" id="GO:0003735">
    <property type="term" value="F:structural constituent of ribosome"/>
    <property type="evidence" value="ECO:0007669"/>
    <property type="project" value="InterPro"/>
</dbReference>
<dbReference type="PRINTS" id="PR00395">
    <property type="entry name" value="RIBOSOMALS2"/>
</dbReference>
<dbReference type="SUPFAM" id="SSF52313">
    <property type="entry name" value="Ribosomal protein S2"/>
    <property type="match status" value="1"/>
</dbReference>
<evidence type="ECO:0000313" key="7">
    <source>
        <dbReference type="Proteomes" id="UP000034794"/>
    </source>
</evidence>
<dbReference type="InterPro" id="IPR023591">
    <property type="entry name" value="Ribosomal_uS2_flav_dom_sf"/>
</dbReference>
<dbReference type="HAMAP" id="MF_00291_B">
    <property type="entry name" value="Ribosomal_uS2_B"/>
    <property type="match status" value="1"/>
</dbReference>
<evidence type="ECO:0000256" key="3">
    <source>
        <dbReference type="ARBA" id="ARBA00023274"/>
    </source>
</evidence>
<dbReference type="AlphaFoldDB" id="A0A0G1RT40"/>
<dbReference type="CDD" id="cd01425">
    <property type="entry name" value="RPS2"/>
    <property type="match status" value="1"/>
</dbReference>
<comment type="similarity">
    <text evidence="1 5">Belongs to the universal ribosomal protein uS2 family.</text>
</comment>
<dbReference type="Proteomes" id="UP000034794">
    <property type="component" value="Unassembled WGS sequence"/>
</dbReference>
<keyword evidence="2 5" id="KW-0689">Ribosomal protein</keyword>
<dbReference type="PATRIC" id="fig|1618381.3.peg.673"/>
<dbReference type="InterPro" id="IPR001865">
    <property type="entry name" value="Ribosomal_uS2"/>
</dbReference>
<evidence type="ECO:0000256" key="2">
    <source>
        <dbReference type="ARBA" id="ARBA00022980"/>
    </source>
</evidence>
<evidence type="ECO:0000313" key="6">
    <source>
        <dbReference type="EMBL" id="KKU33093.1"/>
    </source>
</evidence>
<dbReference type="GO" id="GO:0015935">
    <property type="term" value="C:small ribosomal subunit"/>
    <property type="evidence" value="ECO:0007669"/>
    <property type="project" value="InterPro"/>
</dbReference>
<name>A0A0G1RT40_9BACT</name>
<dbReference type="PANTHER" id="PTHR12534:SF0">
    <property type="entry name" value="SMALL RIBOSOMAL SUBUNIT PROTEIN US2M"/>
    <property type="match status" value="1"/>
</dbReference>
<gene>
    <name evidence="5" type="primary">rpsB</name>
    <name evidence="6" type="ORF">UX47_C0006G0064</name>
</gene>
<organism evidence="6 7">
    <name type="scientific">Candidatus Collierbacteria bacterium GW2011_GWA2_46_26</name>
    <dbReference type="NCBI Taxonomy" id="1618381"/>
    <lineage>
        <taxon>Bacteria</taxon>
        <taxon>Candidatus Collieribacteriota</taxon>
    </lineage>
</organism>
<keyword evidence="3 5" id="KW-0687">Ribonucleoprotein</keyword>
<dbReference type="Gene3D" id="3.40.50.10490">
    <property type="entry name" value="Glucose-6-phosphate isomerase like protein, domain 1"/>
    <property type="match status" value="1"/>
</dbReference>
<dbReference type="PROSITE" id="PS00962">
    <property type="entry name" value="RIBOSOMAL_S2_1"/>
    <property type="match status" value="1"/>
</dbReference>
<evidence type="ECO:0000256" key="1">
    <source>
        <dbReference type="ARBA" id="ARBA00006242"/>
    </source>
</evidence>
<reference evidence="6 7" key="1">
    <citation type="journal article" date="2015" name="Nature">
        <title>rRNA introns, odd ribosomes, and small enigmatic genomes across a large radiation of phyla.</title>
        <authorList>
            <person name="Brown C.T."/>
            <person name="Hug L.A."/>
            <person name="Thomas B.C."/>
            <person name="Sharon I."/>
            <person name="Castelle C.J."/>
            <person name="Singh A."/>
            <person name="Wilkins M.J."/>
            <person name="Williams K.H."/>
            <person name="Banfield J.F."/>
        </authorList>
    </citation>
    <scope>NUCLEOTIDE SEQUENCE [LARGE SCALE GENOMIC DNA]</scope>
</reference>
<comment type="caution">
    <text evidence="6">The sequence shown here is derived from an EMBL/GenBank/DDBJ whole genome shotgun (WGS) entry which is preliminary data.</text>
</comment>
<proteinExistence type="inferred from homology"/>
<protein>
    <recommendedName>
        <fullName evidence="4 5">Small ribosomal subunit protein uS2</fullName>
    </recommendedName>
</protein>
<dbReference type="InterPro" id="IPR018130">
    <property type="entry name" value="Ribosomal_uS2_CS"/>
</dbReference>